<dbReference type="GO" id="GO:0050660">
    <property type="term" value="F:flavin adenine dinucleotide binding"/>
    <property type="evidence" value="ECO:0007669"/>
    <property type="project" value="TreeGrafter"/>
</dbReference>
<dbReference type="CDD" id="cd02002">
    <property type="entry name" value="TPP_BFDC"/>
    <property type="match status" value="1"/>
</dbReference>
<dbReference type="Pfam" id="PF00205">
    <property type="entry name" value="TPP_enzyme_M"/>
    <property type="match status" value="1"/>
</dbReference>
<dbReference type="InterPro" id="IPR011766">
    <property type="entry name" value="TPP_enzyme_TPP-bd"/>
</dbReference>
<comment type="similarity">
    <text evidence="1 3">Belongs to the TPP enzyme family.</text>
</comment>
<accession>A0A5Q6S3I9</accession>
<dbReference type="Pfam" id="PF02776">
    <property type="entry name" value="TPP_enzyme_N"/>
    <property type="match status" value="1"/>
</dbReference>
<feature type="domain" description="Thiamine pyrophosphate enzyme N-terminal TPP-binding" evidence="6">
    <location>
        <begin position="3"/>
        <end position="105"/>
    </location>
</feature>
<dbReference type="InterPro" id="IPR029061">
    <property type="entry name" value="THDP-binding"/>
</dbReference>
<evidence type="ECO:0000313" key="7">
    <source>
        <dbReference type="EMBL" id="KAA1424953.1"/>
    </source>
</evidence>
<feature type="domain" description="Thiamine pyrophosphate enzyme central" evidence="4">
    <location>
        <begin position="188"/>
        <end position="321"/>
    </location>
</feature>
<dbReference type="Proteomes" id="UP000307768">
    <property type="component" value="Unassembled WGS sequence"/>
</dbReference>
<dbReference type="PANTHER" id="PTHR18968:SF133">
    <property type="entry name" value="BENZOYLFORMATE DECARBOXYLASE"/>
    <property type="match status" value="1"/>
</dbReference>
<evidence type="ECO:0000256" key="3">
    <source>
        <dbReference type="RuleBase" id="RU362132"/>
    </source>
</evidence>
<name>A0A5Q6S3I9_9ACTN</name>
<evidence type="ECO:0000313" key="8">
    <source>
        <dbReference type="Proteomes" id="UP000307768"/>
    </source>
</evidence>
<organism evidence="7 8">
    <name type="scientific">Mumia zhuanghuii</name>
    <dbReference type="NCBI Taxonomy" id="2585211"/>
    <lineage>
        <taxon>Bacteria</taxon>
        <taxon>Bacillati</taxon>
        <taxon>Actinomycetota</taxon>
        <taxon>Actinomycetes</taxon>
        <taxon>Propionibacteriales</taxon>
        <taxon>Nocardioidaceae</taxon>
        <taxon>Mumia</taxon>
    </lineage>
</organism>
<dbReference type="GO" id="GO:0000287">
    <property type="term" value="F:magnesium ion binding"/>
    <property type="evidence" value="ECO:0007669"/>
    <property type="project" value="InterPro"/>
</dbReference>
<dbReference type="Pfam" id="PF02775">
    <property type="entry name" value="TPP_enzyme_C"/>
    <property type="match status" value="1"/>
</dbReference>
<dbReference type="EMBL" id="VDFQ02000001">
    <property type="protein sequence ID" value="KAA1424953.1"/>
    <property type="molecule type" value="Genomic_DNA"/>
</dbReference>
<gene>
    <name evidence="7" type="ORF">FE697_003365</name>
</gene>
<dbReference type="InterPro" id="IPR045229">
    <property type="entry name" value="TPP_enz"/>
</dbReference>
<comment type="caution">
    <text evidence="7">The sequence shown here is derived from an EMBL/GenBank/DDBJ whole genome shotgun (WGS) entry which is preliminary data.</text>
</comment>
<dbReference type="Gene3D" id="3.40.50.970">
    <property type="match status" value="2"/>
</dbReference>
<proteinExistence type="inferred from homology"/>
<dbReference type="GO" id="GO:0030976">
    <property type="term" value="F:thiamine pyrophosphate binding"/>
    <property type="evidence" value="ECO:0007669"/>
    <property type="project" value="InterPro"/>
</dbReference>
<dbReference type="InterPro" id="IPR000399">
    <property type="entry name" value="TPP-bd_CS"/>
</dbReference>
<dbReference type="PROSITE" id="PS00187">
    <property type="entry name" value="TPP_ENZYMES"/>
    <property type="match status" value="1"/>
</dbReference>
<protein>
    <submittedName>
        <fullName evidence="7">Thiamine pyrophosphate-binding protein</fullName>
    </submittedName>
</protein>
<dbReference type="SUPFAM" id="SSF52467">
    <property type="entry name" value="DHS-like NAD/FAD-binding domain"/>
    <property type="match status" value="1"/>
</dbReference>
<evidence type="ECO:0000256" key="1">
    <source>
        <dbReference type="ARBA" id="ARBA00007812"/>
    </source>
</evidence>
<feature type="domain" description="Thiamine pyrophosphate enzyme TPP-binding" evidence="5">
    <location>
        <begin position="415"/>
        <end position="553"/>
    </location>
</feature>
<dbReference type="InterPro" id="IPR029035">
    <property type="entry name" value="DHS-like_NAD/FAD-binding_dom"/>
</dbReference>
<dbReference type="InterPro" id="IPR012000">
    <property type="entry name" value="Thiamin_PyroP_enz_cen_dom"/>
</dbReference>
<dbReference type="Gene3D" id="3.40.50.1220">
    <property type="entry name" value="TPP-binding domain"/>
    <property type="match status" value="1"/>
</dbReference>
<dbReference type="OrthoDB" id="4959782at2"/>
<evidence type="ECO:0000256" key="2">
    <source>
        <dbReference type="ARBA" id="ARBA00023052"/>
    </source>
</evidence>
<dbReference type="AlphaFoldDB" id="A0A5Q6S3I9"/>
<evidence type="ECO:0000259" key="5">
    <source>
        <dbReference type="Pfam" id="PF02775"/>
    </source>
</evidence>
<dbReference type="SUPFAM" id="SSF52518">
    <property type="entry name" value="Thiamin diphosphate-binding fold (THDP-binding)"/>
    <property type="match status" value="2"/>
</dbReference>
<dbReference type="RefSeq" id="WP_149768125.1">
    <property type="nucleotide sequence ID" value="NZ_VDFQ02000001.1"/>
</dbReference>
<dbReference type="CDD" id="cd07035">
    <property type="entry name" value="TPP_PYR_POX_like"/>
    <property type="match status" value="1"/>
</dbReference>
<evidence type="ECO:0000259" key="6">
    <source>
        <dbReference type="Pfam" id="PF02776"/>
    </source>
</evidence>
<dbReference type="GO" id="GO:0003984">
    <property type="term" value="F:acetolactate synthase activity"/>
    <property type="evidence" value="ECO:0007669"/>
    <property type="project" value="TreeGrafter"/>
</dbReference>
<dbReference type="InterPro" id="IPR012001">
    <property type="entry name" value="Thiamin_PyroP_enz_TPP-bd_dom"/>
</dbReference>
<evidence type="ECO:0000259" key="4">
    <source>
        <dbReference type="Pfam" id="PF00205"/>
    </source>
</evidence>
<keyword evidence="2 3" id="KW-0786">Thiamine pyrophosphate</keyword>
<sequence length="563" mass="59529">MTTVREATYDVMRRQAMTTIFSNPGSTEVAFLVDLPDDLDFVLALHEGSVVGVASGWAIARREPAFVLLHTTAGLGNAVGAIATARVNHAPMVIVVGQQDRRHLALEPFLAGRLEGLAGDYPLEVISPVRAQDVPSAIARATHRARRDQGPVVVIVPMDDWEAEYDPADVSAARVVRTPMPRTVDVLDLARMVADAERPVVVAGSGNDSADGWDRLVALAERIDAPVWQEPFGSRAGFPQDHRLFAGHLPADRPRVREVLADADLVLVVGCAALRQYPYAEGPLVPDGVRVAVVTADPDEAYRSPAELALVADPTEVVRALVTSLGPRPPEEPPAAPQVEETASPLVEAAPSPLVEAAPSPLVEAAASPLVERAQRVETHPLTSTAVFRALSTVLPRDTVLVEESPSSRPILQAMVPAREPLGFVSAAMGGLGFAMPASIGLKMALPDRPVVAVVGDGSAMYAVQSLWTAAHRDVGVLWVVMANGGYAVMDRLAERVGGKPPWPSFPEVSVGRVAEALGCRVVRVDDEAALSDALGEAASRLREPGGPLLIEVSVAPDTSFAP</sequence>
<reference evidence="7 8" key="1">
    <citation type="submission" date="2019-09" db="EMBL/GenBank/DDBJ databases">
        <title>Mumia zhuanghuii sp. nov. isolated from the intestinal contents of plateau pika (Ochotona curzoniae) in the Qinghai-Tibet plateau of China.</title>
        <authorList>
            <person name="Tian Z."/>
        </authorList>
    </citation>
    <scope>NUCLEOTIDE SEQUENCE [LARGE SCALE GENOMIC DNA]</scope>
    <source>
        <strain evidence="8">350</strain>
    </source>
</reference>
<dbReference type="PANTHER" id="PTHR18968">
    <property type="entry name" value="THIAMINE PYROPHOSPHATE ENZYMES"/>
    <property type="match status" value="1"/>
</dbReference>